<proteinExistence type="predicted"/>
<dbReference type="Pfam" id="PF26631">
    <property type="entry name" value="DUF8204"/>
    <property type="match status" value="1"/>
</dbReference>
<feature type="compositionally biased region" description="Basic residues" evidence="1">
    <location>
        <begin position="15"/>
        <end position="37"/>
    </location>
</feature>
<evidence type="ECO:0000313" key="3">
    <source>
        <dbReference type="EMBL" id="KAK9948463.1"/>
    </source>
</evidence>
<feature type="region of interest" description="Disordered" evidence="1">
    <location>
        <begin position="1"/>
        <end position="37"/>
    </location>
</feature>
<dbReference type="EMBL" id="JBEDUW010000001">
    <property type="protein sequence ID" value="KAK9948463.1"/>
    <property type="molecule type" value="Genomic_DNA"/>
</dbReference>
<organism evidence="3 4">
    <name type="scientific">Rubus argutus</name>
    <name type="common">Southern blackberry</name>
    <dbReference type="NCBI Taxonomy" id="59490"/>
    <lineage>
        <taxon>Eukaryota</taxon>
        <taxon>Viridiplantae</taxon>
        <taxon>Streptophyta</taxon>
        <taxon>Embryophyta</taxon>
        <taxon>Tracheophyta</taxon>
        <taxon>Spermatophyta</taxon>
        <taxon>Magnoliopsida</taxon>
        <taxon>eudicotyledons</taxon>
        <taxon>Gunneridae</taxon>
        <taxon>Pentapetalae</taxon>
        <taxon>rosids</taxon>
        <taxon>fabids</taxon>
        <taxon>Rosales</taxon>
        <taxon>Rosaceae</taxon>
        <taxon>Rosoideae</taxon>
        <taxon>Rosoideae incertae sedis</taxon>
        <taxon>Rubus</taxon>
    </lineage>
</organism>
<dbReference type="Proteomes" id="UP001457282">
    <property type="component" value="Unassembled WGS sequence"/>
</dbReference>
<name>A0AAW1YIR2_RUBAR</name>
<evidence type="ECO:0000313" key="4">
    <source>
        <dbReference type="Proteomes" id="UP001457282"/>
    </source>
</evidence>
<dbReference type="InterPro" id="IPR058517">
    <property type="entry name" value="DUF8204"/>
</dbReference>
<accession>A0AAW1YIR2</accession>
<gene>
    <name evidence="3" type="ORF">M0R45_004036</name>
</gene>
<evidence type="ECO:0000259" key="2">
    <source>
        <dbReference type="Pfam" id="PF26631"/>
    </source>
</evidence>
<dbReference type="AlphaFoldDB" id="A0AAW1YIR2"/>
<comment type="caution">
    <text evidence="3">The sequence shown here is derived from an EMBL/GenBank/DDBJ whole genome shotgun (WGS) entry which is preliminary data.</text>
</comment>
<sequence length="212" mass="23845">MAMNTRNEEEDVEKNRHHHHHHHHQHPPVKTSKKGKSCKGTLYYSSGLQSKAKNPRCIGIPRALPQVPHSIIEESKVDAYKDERHLKDFYYACAGYSVYLDQIGKEPSGDERTATELPVCVGLEFLVGKKAHTSAPAAAPTAPHVLNKEDAREVRRPQRPKPIHSAGTDFLTRFSRNADLVASGVWKNMGKVGNYMKDSVSDILYPYRGRPK</sequence>
<protein>
    <recommendedName>
        <fullName evidence="2">DUF8204 domain-containing protein</fullName>
    </recommendedName>
</protein>
<keyword evidence="4" id="KW-1185">Reference proteome</keyword>
<feature type="domain" description="DUF8204" evidence="2">
    <location>
        <begin position="34"/>
        <end position="126"/>
    </location>
</feature>
<dbReference type="PANTHER" id="PTHR34566">
    <property type="entry name" value="ALTERED INHERITANCE OF MITOCHONDRIA PROTEIN"/>
    <property type="match status" value="1"/>
</dbReference>
<dbReference type="PANTHER" id="PTHR34566:SF2">
    <property type="entry name" value="ALTERED INHERITANCE OF MITOCHONDRIA PROTEIN"/>
    <property type="match status" value="1"/>
</dbReference>
<evidence type="ECO:0000256" key="1">
    <source>
        <dbReference type="SAM" id="MobiDB-lite"/>
    </source>
</evidence>
<reference evidence="3 4" key="1">
    <citation type="journal article" date="2023" name="G3 (Bethesda)">
        <title>A chromosome-length genome assembly and annotation of blackberry (Rubus argutus, cv. 'Hillquist').</title>
        <authorList>
            <person name="Bruna T."/>
            <person name="Aryal R."/>
            <person name="Dudchenko O."/>
            <person name="Sargent D.J."/>
            <person name="Mead D."/>
            <person name="Buti M."/>
            <person name="Cavallini A."/>
            <person name="Hytonen T."/>
            <person name="Andres J."/>
            <person name="Pham M."/>
            <person name="Weisz D."/>
            <person name="Mascagni F."/>
            <person name="Usai G."/>
            <person name="Natali L."/>
            <person name="Bassil N."/>
            <person name="Fernandez G.E."/>
            <person name="Lomsadze A."/>
            <person name="Armour M."/>
            <person name="Olukolu B."/>
            <person name="Poorten T."/>
            <person name="Britton C."/>
            <person name="Davik J."/>
            <person name="Ashrafi H."/>
            <person name="Aiden E.L."/>
            <person name="Borodovsky M."/>
            <person name="Worthington M."/>
        </authorList>
    </citation>
    <scope>NUCLEOTIDE SEQUENCE [LARGE SCALE GENOMIC DNA]</scope>
    <source>
        <strain evidence="3">PI 553951</strain>
    </source>
</reference>